<feature type="domain" description="Peptidoglycan beta-N-acetylmuramidase NamZ C-terminal" evidence="2">
    <location>
        <begin position="255"/>
        <end position="399"/>
    </location>
</feature>
<dbReference type="InterPro" id="IPR048503">
    <property type="entry name" value="NamZ_C"/>
</dbReference>
<organism evidence="3 4">
    <name type="scientific">Solitalea longa</name>
    <dbReference type="NCBI Taxonomy" id="2079460"/>
    <lineage>
        <taxon>Bacteria</taxon>
        <taxon>Pseudomonadati</taxon>
        <taxon>Bacteroidota</taxon>
        <taxon>Sphingobacteriia</taxon>
        <taxon>Sphingobacteriales</taxon>
        <taxon>Sphingobacteriaceae</taxon>
        <taxon>Solitalea</taxon>
    </lineage>
</organism>
<dbReference type="PANTHER" id="PTHR42915:SF1">
    <property type="entry name" value="PEPTIDOGLYCAN BETA-N-ACETYLMURAMIDASE NAMZ"/>
    <property type="match status" value="1"/>
</dbReference>
<dbReference type="Gene3D" id="3.40.50.12170">
    <property type="entry name" value="Uncharacterised protein PF07075, DUF1343"/>
    <property type="match status" value="1"/>
</dbReference>
<gene>
    <name evidence="3" type="ORF">C3K47_16010</name>
</gene>
<feature type="domain" description="Peptidoglycan beta-N-acetylmuramidase NamZ N-terminal" evidence="1">
    <location>
        <begin position="53"/>
        <end position="251"/>
    </location>
</feature>
<reference evidence="3 4" key="1">
    <citation type="submission" date="2018-01" db="EMBL/GenBank/DDBJ databases">
        <authorList>
            <person name="Gaut B.S."/>
            <person name="Morton B.R."/>
            <person name="Clegg M.T."/>
            <person name="Duvall M.R."/>
        </authorList>
    </citation>
    <scope>NUCLEOTIDE SEQUENCE [LARGE SCALE GENOMIC DNA]</scope>
    <source>
        <strain evidence="3 4">HR-AV</strain>
    </source>
</reference>
<dbReference type="Pfam" id="PF20732">
    <property type="entry name" value="NamZ_C"/>
    <property type="match status" value="1"/>
</dbReference>
<comment type="caution">
    <text evidence="3">The sequence shown here is derived from an EMBL/GenBank/DDBJ whole genome shotgun (WGS) entry which is preliminary data.</text>
</comment>
<dbReference type="Gene3D" id="3.90.1150.140">
    <property type="match status" value="1"/>
</dbReference>
<dbReference type="EMBL" id="PQVF01000012">
    <property type="protein sequence ID" value="POY35287.1"/>
    <property type="molecule type" value="Genomic_DNA"/>
</dbReference>
<dbReference type="InterPro" id="IPR008302">
    <property type="entry name" value="NamZ"/>
</dbReference>
<sequence>MKRVFFFLFFILFACSITSYAQFIIPLSKKQGKIITGAERTTSYVPYLKNKTIALVVNQTSTIGTTHLVDSLQRLGTKIKVVFAPEHGIRGDADAGEKVDNTVDKKTGLSIVSLYGKHYKPYPEDLQGVDLVIFDIQDVGARFYTYISTLHYVMEACAENGVELMVLDRPNPNGFYVDGPVLDPKFKSFVGMHPVPVVHGMTVGEYAKMINGEKWLKEGIQCKLKVISMENWDHEKPYKLPVKPSPNLPNNQAIYLYPSICFFEGTEISLARGTMFPFQAFGAPELSNQPFSFTPKSIQGMSKNPPHENKVCNGVDLRNFDCTVFAKTKRLNLKWLLDMYQAYPDKSNFFLKTLFFDKLAGTDQLRNQIIAGKTETEIRKSWEPALSKYKQMRKKYLIYK</sequence>
<accession>A0A2S4ZZ58</accession>
<dbReference type="OrthoDB" id="9801061at2"/>
<dbReference type="PANTHER" id="PTHR42915">
    <property type="entry name" value="HYPOTHETICAL 460 KDA PROTEIN IN FEUA-SIGW INTERGENIC REGION [PRECURSOR]"/>
    <property type="match status" value="1"/>
</dbReference>
<dbReference type="InterPro" id="IPR048502">
    <property type="entry name" value="NamZ_N"/>
</dbReference>
<evidence type="ECO:0000259" key="2">
    <source>
        <dbReference type="Pfam" id="PF20732"/>
    </source>
</evidence>
<dbReference type="PIRSF" id="PIRSF016719">
    <property type="entry name" value="UCP016719"/>
    <property type="match status" value="1"/>
</dbReference>
<keyword evidence="4" id="KW-1185">Reference proteome</keyword>
<dbReference type="Proteomes" id="UP000236893">
    <property type="component" value="Unassembled WGS sequence"/>
</dbReference>
<name>A0A2S4ZZ58_9SPHI</name>
<dbReference type="PROSITE" id="PS51257">
    <property type="entry name" value="PROKAR_LIPOPROTEIN"/>
    <property type="match status" value="1"/>
</dbReference>
<proteinExistence type="predicted"/>
<dbReference type="GO" id="GO:0033922">
    <property type="term" value="F:peptidoglycan beta-N-acetylmuramidase activity"/>
    <property type="evidence" value="ECO:0007669"/>
    <property type="project" value="InterPro"/>
</dbReference>
<protein>
    <submittedName>
        <fullName evidence="3">DUF1343 domain-containing protein</fullName>
    </submittedName>
</protein>
<dbReference type="AlphaFoldDB" id="A0A2S4ZZ58"/>
<evidence type="ECO:0000313" key="3">
    <source>
        <dbReference type="EMBL" id="POY35287.1"/>
    </source>
</evidence>
<dbReference type="RefSeq" id="WP_103790173.1">
    <property type="nucleotide sequence ID" value="NZ_PQVF01000012.1"/>
</dbReference>
<evidence type="ECO:0000259" key="1">
    <source>
        <dbReference type="Pfam" id="PF07075"/>
    </source>
</evidence>
<evidence type="ECO:0000313" key="4">
    <source>
        <dbReference type="Proteomes" id="UP000236893"/>
    </source>
</evidence>
<dbReference type="Pfam" id="PF07075">
    <property type="entry name" value="NamZ_N"/>
    <property type="match status" value="1"/>
</dbReference>